<reference evidence="2 3" key="1">
    <citation type="submission" date="2014-02" db="EMBL/GenBank/DDBJ databases">
        <title>The genome sequence of Colletotrichum salicis CBS 607.94.</title>
        <authorList>
            <person name="Baroncelli R."/>
            <person name="Thon M.R."/>
        </authorList>
    </citation>
    <scope>NUCLEOTIDE SEQUENCE [LARGE SCALE GENOMIC DNA]</scope>
    <source>
        <strain evidence="2 3">CBS 607.94</strain>
    </source>
</reference>
<accession>A0A135TNY0</accession>
<evidence type="ECO:0000256" key="1">
    <source>
        <dbReference type="SAM" id="MobiDB-lite"/>
    </source>
</evidence>
<feature type="compositionally biased region" description="Basic and acidic residues" evidence="1">
    <location>
        <begin position="165"/>
        <end position="174"/>
    </location>
</feature>
<name>A0A135TNY0_9PEZI</name>
<evidence type="ECO:0000313" key="2">
    <source>
        <dbReference type="EMBL" id="KXH49888.1"/>
    </source>
</evidence>
<dbReference type="Proteomes" id="UP000070121">
    <property type="component" value="Unassembled WGS sequence"/>
</dbReference>
<protein>
    <submittedName>
        <fullName evidence="2">Uncharacterized protein</fullName>
    </submittedName>
</protein>
<comment type="caution">
    <text evidence="2">The sequence shown here is derived from an EMBL/GenBank/DDBJ whole genome shotgun (WGS) entry which is preliminary data.</text>
</comment>
<feature type="region of interest" description="Disordered" evidence="1">
    <location>
        <begin position="20"/>
        <end position="58"/>
    </location>
</feature>
<proteinExistence type="predicted"/>
<feature type="compositionally biased region" description="Basic and acidic residues" evidence="1">
    <location>
        <begin position="34"/>
        <end position="54"/>
    </location>
</feature>
<feature type="compositionally biased region" description="Low complexity" evidence="1">
    <location>
        <begin position="150"/>
        <end position="161"/>
    </location>
</feature>
<dbReference type="AlphaFoldDB" id="A0A135TNY0"/>
<keyword evidence="3" id="KW-1185">Reference proteome</keyword>
<sequence>MFLLRRDLMILRYLREEVLPPGRGHVSPPAALDQKGKGSRPDDTADAHRTHWDGDSPPQTCFHVPGRQLFLHTHTHNHTPLNHTQTQPSHNPLRAASRGRNTFYAVSVARVINKRPKLFAIAQNPRTTHRNHNPPPPTNHIPSLSCTETLPQSRSSSQLPSGHGTNDEPPRDAPARPQVTIPRISNIPQRQLPFSVVVDSHFTCLLPNTYRARLDPRFTSRSGESKALSRNIPQRLHRTLLPCH</sequence>
<organism evidence="2 3">
    <name type="scientific">Colletotrichum salicis</name>
    <dbReference type="NCBI Taxonomy" id="1209931"/>
    <lineage>
        <taxon>Eukaryota</taxon>
        <taxon>Fungi</taxon>
        <taxon>Dikarya</taxon>
        <taxon>Ascomycota</taxon>
        <taxon>Pezizomycotina</taxon>
        <taxon>Sordariomycetes</taxon>
        <taxon>Hypocreomycetidae</taxon>
        <taxon>Glomerellales</taxon>
        <taxon>Glomerellaceae</taxon>
        <taxon>Colletotrichum</taxon>
        <taxon>Colletotrichum acutatum species complex</taxon>
    </lineage>
</organism>
<dbReference type="EMBL" id="JFFI01001921">
    <property type="protein sequence ID" value="KXH49888.1"/>
    <property type="molecule type" value="Genomic_DNA"/>
</dbReference>
<feature type="region of interest" description="Disordered" evidence="1">
    <location>
        <begin position="124"/>
        <end position="177"/>
    </location>
</feature>
<evidence type="ECO:0000313" key="3">
    <source>
        <dbReference type="Proteomes" id="UP000070121"/>
    </source>
</evidence>
<gene>
    <name evidence="2" type="ORF">CSAL01_09239</name>
</gene>